<dbReference type="PRINTS" id="PR00455">
    <property type="entry name" value="HTHTETR"/>
</dbReference>
<dbReference type="InterPro" id="IPR001647">
    <property type="entry name" value="HTH_TetR"/>
</dbReference>
<dbReference type="PANTHER" id="PTHR30055">
    <property type="entry name" value="HTH-TYPE TRANSCRIPTIONAL REGULATOR RUTR"/>
    <property type="match status" value="1"/>
</dbReference>
<dbReference type="EMBL" id="CP012752">
    <property type="protein sequence ID" value="ALG13875.1"/>
    <property type="molecule type" value="Genomic_DNA"/>
</dbReference>
<accession>A0A0N9I508</accession>
<evidence type="ECO:0000313" key="5">
    <source>
        <dbReference type="Proteomes" id="UP000063699"/>
    </source>
</evidence>
<dbReference type="GO" id="GO:0000976">
    <property type="term" value="F:transcription cis-regulatory region binding"/>
    <property type="evidence" value="ECO:0007669"/>
    <property type="project" value="TreeGrafter"/>
</dbReference>
<dbReference type="PROSITE" id="PS50977">
    <property type="entry name" value="HTH_TETR_2"/>
    <property type="match status" value="1"/>
</dbReference>
<evidence type="ECO:0000313" key="4">
    <source>
        <dbReference type="EMBL" id="ALG13875.1"/>
    </source>
</evidence>
<name>A0A0N9I508_9PSEU</name>
<evidence type="ECO:0000256" key="2">
    <source>
        <dbReference type="PROSITE-ProRule" id="PRU00335"/>
    </source>
</evidence>
<dbReference type="AlphaFoldDB" id="A0A0N9I508"/>
<dbReference type="Gene3D" id="1.10.357.10">
    <property type="entry name" value="Tetracycline Repressor, domain 2"/>
    <property type="match status" value="1"/>
</dbReference>
<feature type="domain" description="HTH tetR-type" evidence="3">
    <location>
        <begin position="5"/>
        <end position="65"/>
    </location>
</feature>
<dbReference type="PROSITE" id="PS01081">
    <property type="entry name" value="HTH_TETR_1"/>
    <property type="match status" value="1"/>
</dbReference>
<reference evidence="4 5" key="1">
    <citation type="submission" date="2015-07" db="EMBL/GenBank/DDBJ databases">
        <title>Genome sequencing of Kibdelosporangium phytohabitans.</title>
        <authorList>
            <person name="Qin S."/>
            <person name="Xing K."/>
        </authorList>
    </citation>
    <scope>NUCLEOTIDE SEQUENCE [LARGE SCALE GENOMIC DNA]</scope>
    <source>
        <strain evidence="4 5">KLBMP1111</strain>
    </source>
</reference>
<evidence type="ECO:0000256" key="1">
    <source>
        <dbReference type="ARBA" id="ARBA00023125"/>
    </source>
</evidence>
<sequence length="192" mass="20884">MDSPTRASDRLLEAALDCFATYGVRKTSIRDVAARAGVSATTAYRAFATKPDLIAAVFRVEVGKFSAAYAQIADTANDENDLLERTVPFVLDYFSNHPVVSRILADEPEQLLDLIVQHGDSPTALELIRPTAEAAIANGVDPDRLRGTAAQIAEWCVRMLISFNLAPRTTLTGHDQITELLLHGIRRPPASP</sequence>
<dbReference type="SUPFAM" id="SSF46689">
    <property type="entry name" value="Homeodomain-like"/>
    <property type="match status" value="1"/>
</dbReference>
<dbReference type="InterPro" id="IPR009057">
    <property type="entry name" value="Homeodomain-like_sf"/>
</dbReference>
<dbReference type="RefSeq" id="WP_054295755.1">
    <property type="nucleotide sequence ID" value="NZ_CP012752.1"/>
</dbReference>
<dbReference type="GO" id="GO:0003700">
    <property type="term" value="F:DNA-binding transcription factor activity"/>
    <property type="evidence" value="ECO:0007669"/>
    <property type="project" value="TreeGrafter"/>
</dbReference>
<feature type="DNA-binding region" description="H-T-H motif" evidence="2">
    <location>
        <begin position="28"/>
        <end position="47"/>
    </location>
</feature>
<dbReference type="PANTHER" id="PTHR30055:SF153">
    <property type="entry name" value="HTH-TYPE TRANSCRIPTIONAL REPRESSOR RV3405C"/>
    <property type="match status" value="1"/>
</dbReference>
<protein>
    <recommendedName>
        <fullName evidence="3">HTH tetR-type domain-containing protein</fullName>
    </recommendedName>
</protein>
<dbReference type="InterPro" id="IPR023772">
    <property type="entry name" value="DNA-bd_HTH_TetR-type_CS"/>
</dbReference>
<gene>
    <name evidence="4" type="ORF">AOZ06_49675</name>
</gene>
<organism evidence="4 5">
    <name type="scientific">Kibdelosporangium phytohabitans</name>
    <dbReference type="NCBI Taxonomy" id="860235"/>
    <lineage>
        <taxon>Bacteria</taxon>
        <taxon>Bacillati</taxon>
        <taxon>Actinomycetota</taxon>
        <taxon>Actinomycetes</taxon>
        <taxon>Pseudonocardiales</taxon>
        <taxon>Pseudonocardiaceae</taxon>
        <taxon>Kibdelosporangium</taxon>
    </lineage>
</organism>
<proteinExistence type="predicted"/>
<keyword evidence="1 2" id="KW-0238">DNA-binding</keyword>
<dbReference type="InterPro" id="IPR050109">
    <property type="entry name" value="HTH-type_TetR-like_transc_reg"/>
</dbReference>
<dbReference type="STRING" id="860235.AOZ06_49675"/>
<dbReference type="KEGG" id="kphy:AOZ06_49675"/>
<dbReference type="Proteomes" id="UP000063699">
    <property type="component" value="Chromosome"/>
</dbReference>
<evidence type="ECO:0000259" key="3">
    <source>
        <dbReference type="PROSITE" id="PS50977"/>
    </source>
</evidence>
<dbReference type="Pfam" id="PF00440">
    <property type="entry name" value="TetR_N"/>
    <property type="match status" value="1"/>
</dbReference>
<keyword evidence="5" id="KW-1185">Reference proteome</keyword>